<protein>
    <submittedName>
        <fullName evidence="3">Oxidoreductase</fullName>
    </submittedName>
</protein>
<evidence type="ECO:0000313" key="3">
    <source>
        <dbReference type="EMBL" id="BCP01360.1"/>
    </source>
</evidence>
<dbReference type="PANTHER" id="PTHR42760">
    <property type="entry name" value="SHORT-CHAIN DEHYDROGENASES/REDUCTASES FAMILY MEMBER"/>
    <property type="match status" value="1"/>
</dbReference>
<dbReference type="FunFam" id="3.40.50.720:FF:000084">
    <property type="entry name" value="Short-chain dehydrogenase reductase"/>
    <property type="match status" value="1"/>
</dbReference>
<dbReference type="PANTHER" id="PTHR42760:SF132">
    <property type="entry name" value="SHORT-CHAIN DEHYDROGENASE_REDUCTASE FAMILY PROTEIN"/>
    <property type="match status" value="1"/>
</dbReference>
<dbReference type="PRINTS" id="PR00080">
    <property type="entry name" value="SDRFAMILY"/>
</dbReference>
<name>A0A7R7RPB7_MYCIT</name>
<proteinExistence type="inferred from homology"/>
<dbReference type="PROSITE" id="PS00061">
    <property type="entry name" value="ADH_SHORT"/>
    <property type="match status" value="1"/>
</dbReference>
<dbReference type="Proteomes" id="UP000595205">
    <property type="component" value="Chromosome"/>
</dbReference>
<reference evidence="3 4" key="1">
    <citation type="submission" date="2020-12" db="EMBL/GenBank/DDBJ databases">
        <title>Genome sequence of clinical Mycobacterium intracellulare strains.</title>
        <authorList>
            <person name="Tateishi Y."/>
            <person name="Matsumoto S."/>
            <person name="Fukushima Y."/>
            <person name="Nakajima C."/>
            <person name="Suzuki Y."/>
        </authorList>
    </citation>
    <scope>NUCLEOTIDE SEQUENCE [LARGE SCALE GENOMIC DNA]</scope>
    <source>
        <strain evidence="3 4">M018</strain>
    </source>
</reference>
<dbReference type="InterPro" id="IPR002347">
    <property type="entry name" value="SDR_fam"/>
</dbReference>
<dbReference type="Pfam" id="PF13561">
    <property type="entry name" value="adh_short_C2"/>
    <property type="match status" value="1"/>
</dbReference>
<dbReference type="AlphaFoldDB" id="A0A7R7RPB7"/>
<dbReference type="PRINTS" id="PR00081">
    <property type="entry name" value="GDHRDH"/>
</dbReference>
<evidence type="ECO:0000256" key="2">
    <source>
        <dbReference type="ARBA" id="ARBA00023002"/>
    </source>
</evidence>
<gene>
    <name evidence="3" type="ORF">MINTM018_41290</name>
</gene>
<evidence type="ECO:0000313" key="4">
    <source>
        <dbReference type="Proteomes" id="UP000595205"/>
    </source>
</evidence>
<dbReference type="Gene3D" id="3.40.50.720">
    <property type="entry name" value="NAD(P)-binding Rossmann-like Domain"/>
    <property type="match status" value="1"/>
</dbReference>
<dbReference type="InterPro" id="IPR020904">
    <property type="entry name" value="Sc_DH/Rdtase_CS"/>
</dbReference>
<organism evidence="3 4">
    <name type="scientific">Mycobacterium intracellulare</name>
    <dbReference type="NCBI Taxonomy" id="1767"/>
    <lineage>
        <taxon>Bacteria</taxon>
        <taxon>Bacillati</taxon>
        <taxon>Actinomycetota</taxon>
        <taxon>Actinomycetes</taxon>
        <taxon>Mycobacteriales</taxon>
        <taxon>Mycobacteriaceae</taxon>
        <taxon>Mycobacterium</taxon>
        <taxon>Mycobacterium avium complex (MAC)</taxon>
    </lineage>
</organism>
<keyword evidence="2" id="KW-0560">Oxidoreductase</keyword>
<dbReference type="InterPro" id="IPR036291">
    <property type="entry name" value="NAD(P)-bd_dom_sf"/>
</dbReference>
<sequence>MAHQIHQRTEVTRMNTVNFDFTGATVLVTGGTSGIGNAIAAAFAGAGAAVTVTGTRGSATDYSETDLSAYTYRQCQIQDPKSVDALADSLDELDILINNAGGPYPAGDEYDPDGYVASVTQNMFGPMRLTMRCHDLLKSSQAPGGASVVSVVSMSAFRSAVFVPGYASSKMGLLALTMNLSRRWANDGIRVNAIAPGLIDTRMTHPAMGIPEVMDVEIGFHTPLGRPGTPQDCAGATLFLCTDAASYITGTTIAVDGGYLTV</sequence>
<dbReference type="SUPFAM" id="SSF51735">
    <property type="entry name" value="NAD(P)-binding Rossmann-fold domains"/>
    <property type="match status" value="1"/>
</dbReference>
<accession>A0A7R7RPB7</accession>
<dbReference type="EMBL" id="AP024255">
    <property type="protein sequence ID" value="BCP01360.1"/>
    <property type="molecule type" value="Genomic_DNA"/>
</dbReference>
<dbReference type="GO" id="GO:0016616">
    <property type="term" value="F:oxidoreductase activity, acting on the CH-OH group of donors, NAD or NADP as acceptor"/>
    <property type="evidence" value="ECO:0007669"/>
    <property type="project" value="TreeGrafter"/>
</dbReference>
<evidence type="ECO:0000256" key="1">
    <source>
        <dbReference type="ARBA" id="ARBA00006484"/>
    </source>
</evidence>
<comment type="similarity">
    <text evidence="1">Belongs to the short-chain dehydrogenases/reductases (SDR) family.</text>
</comment>